<evidence type="ECO:0000313" key="3">
    <source>
        <dbReference type="Proteomes" id="UP000499080"/>
    </source>
</evidence>
<accession>A0A4Y2IIY0</accession>
<comment type="caution">
    <text evidence="2">The sequence shown here is derived from an EMBL/GenBank/DDBJ whole genome shotgun (WGS) entry which is preliminary data.</text>
</comment>
<organism evidence="2 3">
    <name type="scientific">Araneus ventricosus</name>
    <name type="common">Orbweaver spider</name>
    <name type="synonym">Epeira ventricosa</name>
    <dbReference type="NCBI Taxonomy" id="182803"/>
    <lineage>
        <taxon>Eukaryota</taxon>
        <taxon>Metazoa</taxon>
        <taxon>Ecdysozoa</taxon>
        <taxon>Arthropoda</taxon>
        <taxon>Chelicerata</taxon>
        <taxon>Arachnida</taxon>
        <taxon>Araneae</taxon>
        <taxon>Araneomorphae</taxon>
        <taxon>Entelegynae</taxon>
        <taxon>Araneoidea</taxon>
        <taxon>Araneidae</taxon>
        <taxon>Araneus</taxon>
    </lineage>
</organism>
<dbReference type="AlphaFoldDB" id="A0A4Y2IIY0"/>
<keyword evidence="3" id="KW-1185">Reference proteome</keyword>
<dbReference type="EMBL" id="BGPR01002673">
    <property type="protein sequence ID" value="GBM77192.1"/>
    <property type="molecule type" value="Genomic_DNA"/>
</dbReference>
<reference evidence="2 3" key="1">
    <citation type="journal article" date="2019" name="Sci. Rep.">
        <title>Orb-weaving spider Araneus ventricosus genome elucidates the spidroin gene catalogue.</title>
        <authorList>
            <person name="Kono N."/>
            <person name="Nakamura H."/>
            <person name="Ohtoshi R."/>
            <person name="Moran D.A.P."/>
            <person name="Shinohara A."/>
            <person name="Yoshida Y."/>
            <person name="Fujiwara M."/>
            <person name="Mori M."/>
            <person name="Tomita M."/>
            <person name="Arakawa K."/>
        </authorList>
    </citation>
    <scope>NUCLEOTIDE SEQUENCE [LARGE SCALE GENOMIC DNA]</scope>
</reference>
<protein>
    <submittedName>
        <fullName evidence="2">Uncharacterized protein</fullName>
    </submittedName>
</protein>
<feature type="chain" id="PRO_5021290391" evidence="1">
    <location>
        <begin position="16"/>
        <end position="101"/>
    </location>
</feature>
<sequence>MFLSMLVMVMGTAHGGITSITCNYISGLVSELIEEPQYPKLFLAGGVVEDSACVPPCPPSTTDMKTRVAAAINSIDMNILQRLERIVLETQCIPSNIRRAC</sequence>
<dbReference type="Proteomes" id="UP000499080">
    <property type="component" value="Unassembled WGS sequence"/>
</dbReference>
<keyword evidence="1" id="KW-0732">Signal</keyword>
<name>A0A4Y2IIY0_ARAVE</name>
<proteinExistence type="predicted"/>
<evidence type="ECO:0000256" key="1">
    <source>
        <dbReference type="SAM" id="SignalP"/>
    </source>
</evidence>
<feature type="signal peptide" evidence="1">
    <location>
        <begin position="1"/>
        <end position="15"/>
    </location>
</feature>
<evidence type="ECO:0000313" key="2">
    <source>
        <dbReference type="EMBL" id="GBM77192.1"/>
    </source>
</evidence>
<gene>
    <name evidence="2" type="ORF">AVEN_212956_1</name>
</gene>